<sequence length="202" mass="20141">MVILFHPAARAAGAASAVMATLRPALPGDRAALAVMAAAAFAQGPAALMPAPLRARADAGRFAALFAAPGPLLLAEAEGRPVGCILAEPPAAESGADATARITGLWVAPEAAGQGVGSALLAAMERHLAENGAACLRVRVPSGHLRALGLFRRRGYAMQAAGQRTEPVLQVPLPHTVLVKPLGAAKPTCTSLAGTAVACAAA</sequence>
<dbReference type="InterPro" id="IPR050832">
    <property type="entry name" value="Bact_Acetyltransf"/>
</dbReference>
<proteinExistence type="predicted"/>
<dbReference type="PROSITE" id="PS51186">
    <property type="entry name" value="GNAT"/>
    <property type="match status" value="1"/>
</dbReference>
<evidence type="ECO:0000313" key="5">
    <source>
        <dbReference type="Proteomes" id="UP000223527"/>
    </source>
</evidence>
<dbReference type="InterPro" id="IPR016181">
    <property type="entry name" value="Acyl_CoA_acyltransferase"/>
</dbReference>
<dbReference type="OrthoDB" id="9811979at2"/>
<dbReference type="PANTHER" id="PTHR43877:SF2">
    <property type="entry name" value="AMINOALKYLPHOSPHONATE N-ACETYLTRANSFERASE-RELATED"/>
    <property type="match status" value="1"/>
</dbReference>
<dbReference type="CDD" id="cd04301">
    <property type="entry name" value="NAT_SF"/>
    <property type="match status" value="1"/>
</dbReference>
<dbReference type="AlphaFoldDB" id="A0A2C6ZAV1"/>
<name>A0A2C6ZAV1_9PROT</name>
<reference evidence="4 5" key="1">
    <citation type="submission" date="2017-10" db="EMBL/GenBank/DDBJ databases">
        <authorList>
            <person name="Banno H."/>
            <person name="Chua N.-H."/>
        </authorList>
    </citation>
    <scope>NUCLEOTIDE SEQUENCE [LARGE SCALE GENOMIC DNA]</scope>
    <source>
        <strain evidence="4 5">YW11</strain>
    </source>
</reference>
<dbReference type="RefSeq" id="WP_099094862.1">
    <property type="nucleotide sequence ID" value="NZ_PDNU01000008.1"/>
</dbReference>
<dbReference type="Pfam" id="PF00583">
    <property type="entry name" value="Acetyltransf_1"/>
    <property type="match status" value="1"/>
</dbReference>
<evidence type="ECO:0000259" key="3">
    <source>
        <dbReference type="PROSITE" id="PS51186"/>
    </source>
</evidence>
<gene>
    <name evidence="4" type="ORF">CR162_07215</name>
</gene>
<dbReference type="Gene3D" id="3.40.630.30">
    <property type="match status" value="1"/>
</dbReference>
<dbReference type="EMBL" id="PDNU01000008">
    <property type="protein sequence ID" value="PHK95631.1"/>
    <property type="molecule type" value="Genomic_DNA"/>
</dbReference>
<keyword evidence="1" id="KW-0808">Transferase</keyword>
<dbReference type="InterPro" id="IPR000182">
    <property type="entry name" value="GNAT_dom"/>
</dbReference>
<evidence type="ECO:0000256" key="1">
    <source>
        <dbReference type="ARBA" id="ARBA00022679"/>
    </source>
</evidence>
<organism evidence="4 5">
    <name type="scientific">Teichococcus rhizosphaerae</name>
    <dbReference type="NCBI Taxonomy" id="1335062"/>
    <lineage>
        <taxon>Bacteria</taxon>
        <taxon>Pseudomonadati</taxon>
        <taxon>Pseudomonadota</taxon>
        <taxon>Alphaproteobacteria</taxon>
        <taxon>Acetobacterales</taxon>
        <taxon>Roseomonadaceae</taxon>
        <taxon>Roseomonas</taxon>
    </lineage>
</organism>
<comment type="caution">
    <text evidence="4">The sequence shown here is derived from an EMBL/GenBank/DDBJ whole genome shotgun (WGS) entry which is preliminary data.</text>
</comment>
<evidence type="ECO:0000256" key="2">
    <source>
        <dbReference type="ARBA" id="ARBA00023315"/>
    </source>
</evidence>
<feature type="domain" description="N-acetyltransferase" evidence="3">
    <location>
        <begin position="20"/>
        <end position="183"/>
    </location>
</feature>
<accession>A0A2C6ZAV1</accession>
<keyword evidence="2" id="KW-0012">Acyltransferase</keyword>
<evidence type="ECO:0000313" key="4">
    <source>
        <dbReference type="EMBL" id="PHK95631.1"/>
    </source>
</evidence>
<keyword evidence="5" id="KW-1185">Reference proteome</keyword>
<dbReference type="GO" id="GO:0016747">
    <property type="term" value="F:acyltransferase activity, transferring groups other than amino-acyl groups"/>
    <property type="evidence" value="ECO:0007669"/>
    <property type="project" value="InterPro"/>
</dbReference>
<protein>
    <recommendedName>
        <fullName evidence="3">N-acetyltransferase domain-containing protein</fullName>
    </recommendedName>
</protein>
<dbReference type="SUPFAM" id="SSF55729">
    <property type="entry name" value="Acyl-CoA N-acyltransferases (Nat)"/>
    <property type="match status" value="1"/>
</dbReference>
<dbReference type="PANTHER" id="PTHR43877">
    <property type="entry name" value="AMINOALKYLPHOSPHONATE N-ACETYLTRANSFERASE-RELATED-RELATED"/>
    <property type="match status" value="1"/>
</dbReference>
<dbReference type="Proteomes" id="UP000223527">
    <property type="component" value="Unassembled WGS sequence"/>
</dbReference>